<dbReference type="SUPFAM" id="SSF52091">
    <property type="entry name" value="SpoIIaa-like"/>
    <property type="match status" value="1"/>
</dbReference>
<dbReference type="CDD" id="cd07043">
    <property type="entry name" value="STAS_anti-anti-sigma_factors"/>
    <property type="match status" value="1"/>
</dbReference>
<evidence type="ECO:0000259" key="2">
    <source>
        <dbReference type="PROSITE" id="PS50801"/>
    </source>
</evidence>
<dbReference type="PANTHER" id="PTHR33495">
    <property type="entry name" value="ANTI-SIGMA FACTOR ANTAGONIST TM_1081-RELATED-RELATED"/>
    <property type="match status" value="1"/>
</dbReference>
<dbReference type="PIRSF" id="PIRSF029548">
    <property type="entry name" value="UCP029548"/>
    <property type="match status" value="1"/>
</dbReference>
<dbReference type="Proteomes" id="UP000754644">
    <property type="component" value="Unassembled WGS sequence"/>
</dbReference>
<dbReference type="AlphaFoldDB" id="A0A972VWT5"/>
<dbReference type="InterPro" id="IPR036513">
    <property type="entry name" value="STAS_dom_sf"/>
</dbReference>
<dbReference type="InterPro" id="IPR002645">
    <property type="entry name" value="STAS_dom"/>
</dbReference>
<dbReference type="Gene3D" id="3.30.750.24">
    <property type="entry name" value="STAS domain"/>
    <property type="match status" value="1"/>
</dbReference>
<keyword evidence="1" id="KW-0175">Coiled coil</keyword>
<evidence type="ECO:0000256" key="1">
    <source>
        <dbReference type="SAM" id="Coils"/>
    </source>
</evidence>
<dbReference type="PANTHER" id="PTHR33495:SF2">
    <property type="entry name" value="ANTI-SIGMA FACTOR ANTAGONIST TM_1081-RELATED"/>
    <property type="match status" value="1"/>
</dbReference>
<protein>
    <submittedName>
        <fullName evidence="3">STAS domain-containing protein</fullName>
    </submittedName>
</protein>
<dbReference type="GO" id="GO:0043856">
    <property type="term" value="F:anti-sigma factor antagonist activity"/>
    <property type="evidence" value="ECO:0007669"/>
    <property type="project" value="TreeGrafter"/>
</dbReference>
<dbReference type="PROSITE" id="PS50801">
    <property type="entry name" value="STAS"/>
    <property type="match status" value="1"/>
</dbReference>
<reference evidence="3" key="1">
    <citation type="submission" date="2020-05" db="EMBL/GenBank/DDBJ databases">
        <title>Sulfur intermediates as new biogeochemical hubs in an aquatic model microbial ecosystem.</title>
        <authorList>
            <person name="Vigneron A."/>
        </authorList>
    </citation>
    <scope>NUCLEOTIDE SEQUENCE</scope>
    <source>
        <strain evidence="3">Bin.250</strain>
    </source>
</reference>
<dbReference type="EMBL" id="JABMOJ010000055">
    <property type="protein sequence ID" value="NQV64012.1"/>
    <property type="molecule type" value="Genomic_DNA"/>
</dbReference>
<feature type="coiled-coil region" evidence="1">
    <location>
        <begin position="148"/>
        <end position="175"/>
    </location>
</feature>
<organism evidence="3 4">
    <name type="scientific">SAR86 cluster bacterium</name>
    <dbReference type="NCBI Taxonomy" id="2030880"/>
    <lineage>
        <taxon>Bacteria</taxon>
        <taxon>Pseudomonadati</taxon>
        <taxon>Pseudomonadota</taxon>
        <taxon>Gammaproteobacteria</taxon>
        <taxon>SAR86 cluster</taxon>
    </lineage>
</organism>
<sequence>MSKILFADQDGVQVLNFVGDVRVCLGPTISTYLASIDKRRGVRAIVIDLRETTGIDSTSLGLLAKISLRSQDQFNTLPTIISTNEDITRILLSMGFDQIFVIDQEAQYSCDQFGELPPKIVPDAVLRDQVLEAHKTLMGLNQNNLIAFQDLVAALEQEQEQEQNHRAQIRKVSAAR</sequence>
<comment type="caution">
    <text evidence="3">The sequence shown here is derived from an EMBL/GenBank/DDBJ whole genome shotgun (WGS) entry which is preliminary data.</text>
</comment>
<name>A0A972VWT5_9GAMM</name>
<feature type="domain" description="STAS" evidence="2">
    <location>
        <begin position="2"/>
        <end position="137"/>
    </location>
</feature>
<dbReference type="InterPro" id="IPR014557">
    <property type="entry name" value="UCP029548_STAS-type"/>
</dbReference>
<evidence type="ECO:0000313" key="3">
    <source>
        <dbReference type="EMBL" id="NQV64012.1"/>
    </source>
</evidence>
<gene>
    <name evidence="3" type="ORF">HQ497_01485</name>
</gene>
<accession>A0A972VWT5</accession>
<proteinExistence type="predicted"/>
<evidence type="ECO:0000313" key="4">
    <source>
        <dbReference type="Proteomes" id="UP000754644"/>
    </source>
</evidence>